<comment type="similarity">
    <text evidence="2 11">Belongs to the SAICAR synthetase family.</text>
</comment>
<keyword evidence="7 11" id="KW-0658">Purine biosynthesis</keyword>
<evidence type="ECO:0000313" key="15">
    <source>
        <dbReference type="Proteomes" id="UP001501490"/>
    </source>
</evidence>
<dbReference type="PROSITE" id="PS01058">
    <property type="entry name" value="SAICAR_SYNTHETASE_2"/>
    <property type="match status" value="1"/>
</dbReference>
<dbReference type="Gene3D" id="3.30.470.20">
    <property type="entry name" value="ATP-grasp fold, B domain"/>
    <property type="match status" value="1"/>
</dbReference>
<dbReference type="SUPFAM" id="SSF56104">
    <property type="entry name" value="SAICAR synthase-like"/>
    <property type="match status" value="1"/>
</dbReference>
<dbReference type="NCBIfam" id="TIGR00081">
    <property type="entry name" value="purC"/>
    <property type="match status" value="1"/>
</dbReference>
<organism evidence="14 15">
    <name type="scientific">Microlunatus ginsengisoli</name>
    <dbReference type="NCBI Taxonomy" id="363863"/>
    <lineage>
        <taxon>Bacteria</taxon>
        <taxon>Bacillati</taxon>
        <taxon>Actinomycetota</taxon>
        <taxon>Actinomycetes</taxon>
        <taxon>Propionibacteriales</taxon>
        <taxon>Propionibacteriaceae</taxon>
        <taxon>Microlunatus</taxon>
    </lineage>
</organism>
<evidence type="ECO:0000313" key="14">
    <source>
        <dbReference type="EMBL" id="GAA3624716.1"/>
    </source>
</evidence>
<keyword evidence="8 11" id="KW-0067">ATP-binding</keyword>
<evidence type="ECO:0000259" key="13">
    <source>
        <dbReference type="Pfam" id="PF01259"/>
    </source>
</evidence>
<keyword evidence="5 11" id="KW-0436">Ligase</keyword>
<name>A0ABP7A4F6_9ACTN</name>
<evidence type="ECO:0000256" key="1">
    <source>
        <dbReference type="ARBA" id="ARBA00004672"/>
    </source>
</evidence>
<dbReference type="Proteomes" id="UP001501490">
    <property type="component" value="Unassembled WGS sequence"/>
</dbReference>
<dbReference type="HAMAP" id="MF_00137">
    <property type="entry name" value="SAICAR_synth"/>
    <property type="match status" value="1"/>
</dbReference>
<dbReference type="PROSITE" id="PS01057">
    <property type="entry name" value="SAICAR_SYNTHETASE_1"/>
    <property type="match status" value="1"/>
</dbReference>
<keyword evidence="6 11" id="KW-0547">Nucleotide-binding</keyword>
<accession>A0ABP7A4F6</accession>
<evidence type="ECO:0000256" key="10">
    <source>
        <dbReference type="ARBA" id="ARBA00048475"/>
    </source>
</evidence>
<dbReference type="Pfam" id="PF01259">
    <property type="entry name" value="SAICAR_synt"/>
    <property type="match status" value="1"/>
</dbReference>
<dbReference type="EC" id="6.3.2.6" evidence="3 11"/>
<evidence type="ECO:0000256" key="6">
    <source>
        <dbReference type="ARBA" id="ARBA00022741"/>
    </source>
</evidence>
<comment type="caution">
    <text evidence="14">The sequence shown here is derived from an EMBL/GenBank/DDBJ whole genome shotgun (WGS) entry which is preliminary data.</text>
</comment>
<evidence type="ECO:0000256" key="11">
    <source>
        <dbReference type="HAMAP-Rule" id="MF_00137"/>
    </source>
</evidence>
<evidence type="ECO:0000256" key="4">
    <source>
        <dbReference type="ARBA" id="ARBA00016460"/>
    </source>
</evidence>
<comment type="pathway">
    <text evidence="1 11">Purine metabolism; IMP biosynthesis via de novo pathway; 5-amino-1-(5-phospho-D-ribosyl)imidazole-4-carboxamide from 5-amino-1-(5-phospho-D-ribosyl)imidazole-4-carboxylate: step 1/2.</text>
</comment>
<evidence type="ECO:0000256" key="5">
    <source>
        <dbReference type="ARBA" id="ARBA00022598"/>
    </source>
</evidence>
<dbReference type="EMBL" id="BAABAB010000021">
    <property type="protein sequence ID" value="GAA3624716.1"/>
    <property type="molecule type" value="Genomic_DNA"/>
</dbReference>
<dbReference type="InterPro" id="IPR018236">
    <property type="entry name" value="SAICAR_synthetase_CS"/>
</dbReference>
<dbReference type="Gene3D" id="3.30.200.20">
    <property type="entry name" value="Phosphorylase Kinase, domain 1"/>
    <property type="match status" value="1"/>
</dbReference>
<evidence type="ECO:0000256" key="12">
    <source>
        <dbReference type="SAM" id="MobiDB-lite"/>
    </source>
</evidence>
<feature type="domain" description="SAICAR synthetase/ADE2 N-terminal" evidence="13">
    <location>
        <begin position="39"/>
        <end position="282"/>
    </location>
</feature>
<dbReference type="CDD" id="cd01414">
    <property type="entry name" value="SAICAR_synt_Sc"/>
    <property type="match status" value="1"/>
</dbReference>
<evidence type="ECO:0000256" key="8">
    <source>
        <dbReference type="ARBA" id="ARBA00022840"/>
    </source>
</evidence>
<evidence type="ECO:0000256" key="7">
    <source>
        <dbReference type="ARBA" id="ARBA00022755"/>
    </source>
</evidence>
<dbReference type="NCBIfam" id="NF010568">
    <property type="entry name" value="PRK13961.1"/>
    <property type="match status" value="1"/>
</dbReference>
<comment type="catalytic activity">
    <reaction evidence="10 11">
        <text>5-amino-1-(5-phospho-D-ribosyl)imidazole-4-carboxylate + L-aspartate + ATP = (2S)-2-[5-amino-1-(5-phospho-beta-D-ribosyl)imidazole-4-carboxamido]succinate + ADP + phosphate + 2 H(+)</text>
        <dbReference type="Rhea" id="RHEA:22628"/>
        <dbReference type="ChEBI" id="CHEBI:15378"/>
        <dbReference type="ChEBI" id="CHEBI:29991"/>
        <dbReference type="ChEBI" id="CHEBI:30616"/>
        <dbReference type="ChEBI" id="CHEBI:43474"/>
        <dbReference type="ChEBI" id="CHEBI:58443"/>
        <dbReference type="ChEBI" id="CHEBI:77657"/>
        <dbReference type="ChEBI" id="CHEBI:456216"/>
        <dbReference type="EC" id="6.3.2.6"/>
    </reaction>
</comment>
<dbReference type="InterPro" id="IPR028923">
    <property type="entry name" value="SAICAR_synt/ADE2_N"/>
</dbReference>
<protein>
    <recommendedName>
        <fullName evidence="4 11">Phosphoribosylaminoimidazole-succinocarboxamide synthase</fullName>
        <ecNumber evidence="3 11">6.3.2.6</ecNumber>
    </recommendedName>
    <alternativeName>
        <fullName evidence="9 11">SAICAR synthetase</fullName>
    </alternativeName>
</protein>
<feature type="region of interest" description="Disordered" evidence="12">
    <location>
        <begin position="1"/>
        <end position="23"/>
    </location>
</feature>
<dbReference type="PANTHER" id="PTHR43700">
    <property type="entry name" value="PHOSPHORIBOSYLAMINOIMIDAZOLE-SUCCINOCARBOXAMIDE SYNTHASE"/>
    <property type="match status" value="1"/>
</dbReference>
<keyword evidence="15" id="KW-1185">Reference proteome</keyword>
<sequence length="327" mass="35706">MRVTPEIGQNGRVPAAQPDATRPDQALPDYAELLGLPLVHKGKVRELYRLDDDRLLMVATDAISAFDYVLSSRIPDKGEVLNRLSLWWFDRVADLVDNHVLSSDVPAPVAGRAVVCERLEMIPVECVARGYLTGSGWLEYQQTREVCGVPLPDGLVDGSRLPEPIFTPATKAALGEHDENVSFETVADTVGGELATRIRDLTLAVYTRAASIAAERGFVLADTKFEFGRRPDGTVVLADEVLTPDSSRFWDASTWQPGGRLDSYDKQYVRNWLLHDSGWNRSAGDAPPGLPAEVVAATRARYVSAYEQLTGDVFAPVAADGEGGRAR</sequence>
<gene>
    <name evidence="11" type="primary">purC</name>
    <name evidence="14" type="ORF">GCM10022236_28790</name>
</gene>
<reference evidence="15" key="1">
    <citation type="journal article" date="2019" name="Int. J. Syst. Evol. Microbiol.">
        <title>The Global Catalogue of Microorganisms (GCM) 10K type strain sequencing project: providing services to taxonomists for standard genome sequencing and annotation.</title>
        <authorList>
            <consortium name="The Broad Institute Genomics Platform"/>
            <consortium name="The Broad Institute Genome Sequencing Center for Infectious Disease"/>
            <person name="Wu L."/>
            <person name="Ma J."/>
        </authorList>
    </citation>
    <scope>NUCLEOTIDE SEQUENCE [LARGE SCALE GENOMIC DNA]</scope>
    <source>
        <strain evidence="15">JCM 16929</strain>
    </source>
</reference>
<dbReference type="InterPro" id="IPR001636">
    <property type="entry name" value="SAICAR_synth"/>
</dbReference>
<evidence type="ECO:0000256" key="9">
    <source>
        <dbReference type="ARBA" id="ARBA00030409"/>
    </source>
</evidence>
<proteinExistence type="inferred from homology"/>
<evidence type="ECO:0000256" key="3">
    <source>
        <dbReference type="ARBA" id="ARBA00012217"/>
    </source>
</evidence>
<evidence type="ECO:0000256" key="2">
    <source>
        <dbReference type="ARBA" id="ARBA00010190"/>
    </source>
</evidence>
<dbReference type="PANTHER" id="PTHR43700:SF1">
    <property type="entry name" value="PHOSPHORIBOSYLAMINOIMIDAZOLE-SUCCINOCARBOXAMIDE SYNTHASE"/>
    <property type="match status" value="1"/>
</dbReference>